<evidence type="ECO:0008006" key="4">
    <source>
        <dbReference type="Google" id="ProtNLM"/>
    </source>
</evidence>
<keyword evidence="1" id="KW-0472">Membrane</keyword>
<name>A8AWA3_STRGC</name>
<reference evidence="2 3" key="1">
    <citation type="journal article" date="2007" name="J. Bacteriol.">
        <title>Genome-wide transcriptional changes in Streptococcus gordonii in response to competence signaling peptide.</title>
        <authorList>
            <person name="Vickerman M.M."/>
            <person name="Iobst S."/>
            <person name="Jesionowski A.M."/>
            <person name="Gill S.R."/>
        </authorList>
    </citation>
    <scope>NUCLEOTIDE SEQUENCE [LARGE SCALE GENOMIC DNA]</scope>
    <source>
        <strain evidence="3">Challis / ATCC 35105 / BCRC 15272 / CH1 / DL1 / V288</strain>
    </source>
</reference>
<keyword evidence="1" id="KW-0812">Transmembrane</keyword>
<evidence type="ECO:0000313" key="2">
    <source>
        <dbReference type="EMBL" id="ABV09199.1"/>
    </source>
</evidence>
<feature type="transmembrane region" description="Helical" evidence="1">
    <location>
        <begin position="16"/>
        <end position="39"/>
    </location>
</feature>
<organism evidence="2 3">
    <name type="scientific">Streptococcus gordonii (strain Challis / ATCC 35105 / BCRC 15272 / CH1 / DL1 / V288)</name>
    <dbReference type="NCBI Taxonomy" id="467705"/>
    <lineage>
        <taxon>Bacteria</taxon>
        <taxon>Bacillati</taxon>
        <taxon>Bacillota</taxon>
        <taxon>Bacilli</taxon>
        <taxon>Lactobacillales</taxon>
        <taxon>Streptococcaceae</taxon>
        <taxon>Streptococcus</taxon>
    </lineage>
</organism>
<accession>A8AWA3</accession>
<keyword evidence="1" id="KW-1133">Transmembrane helix</keyword>
<dbReference type="AlphaFoldDB" id="A8AWA3"/>
<dbReference type="STRING" id="467705.SGO_0764"/>
<gene>
    <name evidence="2" type="ordered locus">SGO_0764</name>
</gene>
<protein>
    <recommendedName>
        <fullName evidence="4">DNA-directed RNA polymerase subunit beta</fullName>
    </recommendedName>
</protein>
<proteinExistence type="predicted"/>
<evidence type="ECO:0000313" key="3">
    <source>
        <dbReference type="Proteomes" id="UP000001131"/>
    </source>
</evidence>
<keyword evidence="3" id="KW-1185">Reference proteome</keyword>
<dbReference type="eggNOG" id="ENOG5033DQZ">
    <property type="taxonomic scope" value="Bacteria"/>
</dbReference>
<dbReference type="EMBL" id="CP000725">
    <property type="protein sequence ID" value="ABV09199.1"/>
    <property type="molecule type" value="Genomic_DNA"/>
</dbReference>
<sequence>MTMNDELKYVAKQVGIVLLVILLGLLVFAIGLVIGYGVIGGGDNPWSILSPDKWQSIINKFTGK</sequence>
<dbReference type="Pfam" id="PF11772">
    <property type="entry name" value="EpuA"/>
    <property type="match status" value="1"/>
</dbReference>
<dbReference type="InterPro" id="IPR024596">
    <property type="entry name" value="RNApol_su_b/EpuA"/>
</dbReference>
<dbReference type="HOGENOM" id="CLU_151134_2_1_9"/>
<dbReference type="KEGG" id="sgo:SGO_0764"/>
<dbReference type="Proteomes" id="UP000001131">
    <property type="component" value="Chromosome"/>
</dbReference>
<evidence type="ECO:0000256" key="1">
    <source>
        <dbReference type="SAM" id="Phobius"/>
    </source>
</evidence>